<evidence type="ECO:0000313" key="2">
    <source>
        <dbReference type="EMBL" id="SHL47902.1"/>
    </source>
</evidence>
<name>A0A1M7AYS8_PSETH</name>
<evidence type="ECO:0008006" key="4">
    <source>
        <dbReference type="Google" id="ProtNLM"/>
    </source>
</evidence>
<dbReference type="OrthoDB" id="3312407at2"/>
<dbReference type="AlphaFoldDB" id="A0A1M7AYS8"/>
<dbReference type="RefSeq" id="WP_143172429.1">
    <property type="nucleotide sequence ID" value="NZ_FRAP01000030.1"/>
</dbReference>
<feature type="compositionally biased region" description="Low complexity" evidence="1">
    <location>
        <begin position="489"/>
        <end position="502"/>
    </location>
</feature>
<feature type="region of interest" description="Disordered" evidence="1">
    <location>
        <begin position="431"/>
        <end position="541"/>
    </location>
</feature>
<protein>
    <recommendedName>
        <fullName evidence="4">Phage Mu protein F like protein</fullName>
    </recommendedName>
</protein>
<sequence length="946" mass="103046">MPPFGWRAPKPDELAAYVPKPPQLRVLRAAGQRIDLSARDTAARLAATKQSWQQTAFDYRTLIGEIREAHRLRAQAVAKCRFYVAEKRPWPEPPIPLDTGDHHLDKQLAADAIVNFNRIPFDPSPDGFTARLDENLNCVGEAWIHIDADDVFHVRSISEVQIGSDGRIAISTLPGMKSVVPIDPDREALLRCWVQDLEWSELADAPMRSMLGVAEDVVLTGREMRAGSRSRVAANGILLVPTELSLVRSRDDEDDGDGDGIERDTFMQDFVAAMLAPLDDDGDAQQVVPIVIRGDKDALDGVKHITLQRADAEKLIDRQQAALVRLLQGLDVQPEQIEGVGDTSHWNAWQIDARSIKEQVQPAADTIAACMVKAFMRPALESLGYTSADINRITIIADASDLAENPNRGQDARDAHDRLVISDAALRRELGFSEDDAPNPDEITRRLASSGRLPPQETAEVLGLRRPEPRTVDGQVLPRQARQGRHPSQPGQPGQQAGLPAADGDRPVATPGQVTPNQPVPEMPAAPPDPSQGAPAPGLRAAADPDEFAMHVDEDACRALAAIDASLMQRIWVAADDALARVLERAGARVRSAAQRDRALAAQLVNRPAAEIPALLGRDKVAELVQVTDLITDEYARLRGQVTGWLRDAAVEAGMAACDVLGVNPHSPLGQRLSGEITSRLAGHVDPAWQVLLRELHEAAEWALFEPSGAVDDEPGEQTASPLTAQDIADVLAVAGGDQLLVIAASAADHADVDVDAFARGQQNSGGWKGKRRSRRPDKKRRPRTNPGTGLATGPVVQQGLADEGAVLVGWEWDYRPHQPRKTFEPHRRLHGVRFSTWTDPKLDTDASTAWLGRYFHPGDHKGCLCGSTPIFAVLDDPEGIVARRLAAAKGDPRKIAVDKLAAADDAAGRVGTSAQQTAEIRRRLTEQIEAMRAEYIDNPKRRRRR</sequence>
<accession>A0A1M7AYS8</accession>
<proteinExistence type="predicted"/>
<dbReference type="STRING" id="1848.SAMN05443637_13082"/>
<feature type="compositionally biased region" description="Pro residues" evidence="1">
    <location>
        <begin position="518"/>
        <end position="530"/>
    </location>
</feature>
<dbReference type="Proteomes" id="UP000184363">
    <property type="component" value="Unassembled WGS sequence"/>
</dbReference>
<evidence type="ECO:0000313" key="3">
    <source>
        <dbReference type="Proteomes" id="UP000184363"/>
    </source>
</evidence>
<gene>
    <name evidence="2" type="ORF">SAMN05443637_13082</name>
</gene>
<organism evidence="2 3">
    <name type="scientific">Pseudonocardia thermophila</name>
    <dbReference type="NCBI Taxonomy" id="1848"/>
    <lineage>
        <taxon>Bacteria</taxon>
        <taxon>Bacillati</taxon>
        <taxon>Actinomycetota</taxon>
        <taxon>Actinomycetes</taxon>
        <taxon>Pseudonocardiales</taxon>
        <taxon>Pseudonocardiaceae</taxon>
        <taxon>Pseudonocardia</taxon>
    </lineage>
</organism>
<reference evidence="2 3" key="1">
    <citation type="submission" date="2016-11" db="EMBL/GenBank/DDBJ databases">
        <authorList>
            <person name="Jaros S."/>
            <person name="Januszkiewicz K."/>
            <person name="Wedrychowicz H."/>
        </authorList>
    </citation>
    <scope>NUCLEOTIDE SEQUENCE [LARGE SCALE GENOMIC DNA]</scope>
    <source>
        <strain evidence="2 3">DSM 43832</strain>
    </source>
</reference>
<evidence type="ECO:0000256" key="1">
    <source>
        <dbReference type="SAM" id="MobiDB-lite"/>
    </source>
</evidence>
<feature type="region of interest" description="Disordered" evidence="1">
    <location>
        <begin position="761"/>
        <end position="794"/>
    </location>
</feature>
<dbReference type="EMBL" id="FRAP01000030">
    <property type="protein sequence ID" value="SHL47902.1"/>
    <property type="molecule type" value="Genomic_DNA"/>
</dbReference>
<keyword evidence="3" id="KW-1185">Reference proteome</keyword>
<feature type="compositionally biased region" description="Basic residues" evidence="1">
    <location>
        <begin position="769"/>
        <end position="784"/>
    </location>
</feature>